<organism evidence="1 2">
    <name type="scientific">[Candida] jaroonii</name>
    <dbReference type="NCBI Taxonomy" id="467808"/>
    <lineage>
        <taxon>Eukaryota</taxon>
        <taxon>Fungi</taxon>
        <taxon>Dikarya</taxon>
        <taxon>Ascomycota</taxon>
        <taxon>Saccharomycotina</taxon>
        <taxon>Pichiomycetes</taxon>
        <taxon>Debaryomycetaceae</taxon>
        <taxon>Yamadazyma</taxon>
    </lineage>
</organism>
<accession>A0ACA9Y997</accession>
<dbReference type="EMBL" id="CALSDN010000005">
    <property type="protein sequence ID" value="CAH6721264.1"/>
    <property type="molecule type" value="Genomic_DNA"/>
</dbReference>
<dbReference type="Proteomes" id="UP001152531">
    <property type="component" value="Unassembled WGS sequence"/>
</dbReference>
<sequence length="543" mass="61337">MTSKKDTYYIGRAAESFDRVQWFQKYESLEKCFSFPTVESFLKYAKNHQIVDVEYVEVMNNGLSLKYCPSILEDLESYVSEAEIPKLKLYELDFDQLKRLEASNKEVESIDTLFIKYKDFELDLIDKYHVKSLNLKVTQNTDFAKLKDIEIPISLILGPSVKADGLPTNLESLEITTKKNSINFDFSNLEGLKTLKLTASKCQISLPSNLQRLEIKAFQILNEDISKVFPASLKYLSLSSVSVPEGFELPPALEEIECLGTDIRFKYPSSIKKAKFDLCYASMGSPGELPDSLEEIIFSDHGAPLPTVSSLSNLKKLRIEYLGMPSCETEGTEVILPENLETFESNDFNVKYIFNDKLVSISLGCMSRSKTVEKNNFPSDLKYLHVSDCSYMQLQNLPPKLQLLAIEDGTQSASFTVNLPTSLKMLLLTSSYIDDIVLSEGLKYMYIANGGKTDGVLLKKLPETLEILTLYNIFLDGDSIDLSESNITELHLNRMDKYRIELPKSIQLIQTPVDSQESLDNLDLTNISEITIVKGKSPSKAHR</sequence>
<evidence type="ECO:0000313" key="1">
    <source>
        <dbReference type="EMBL" id="CAH6721264.1"/>
    </source>
</evidence>
<keyword evidence="2" id="KW-1185">Reference proteome</keyword>
<name>A0ACA9Y997_9ASCO</name>
<protein>
    <submittedName>
        <fullName evidence="1">Uncharacterized protein</fullName>
    </submittedName>
</protein>
<evidence type="ECO:0000313" key="2">
    <source>
        <dbReference type="Proteomes" id="UP001152531"/>
    </source>
</evidence>
<reference evidence="1" key="1">
    <citation type="submission" date="2022-06" db="EMBL/GenBank/DDBJ databases">
        <authorList>
            <person name="Legras J.-L."/>
            <person name="Devillers H."/>
            <person name="Grondin C."/>
        </authorList>
    </citation>
    <scope>NUCLEOTIDE SEQUENCE</scope>
    <source>
        <strain evidence="1">CLIB 1444</strain>
    </source>
</reference>
<proteinExistence type="predicted"/>
<comment type="caution">
    <text evidence="1">The sequence shown here is derived from an EMBL/GenBank/DDBJ whole genome shotgun (WGS) entry which is preliminary data.</text>
</comment>
<gene>
    <name evidence="1" type="ORF">CLIB1444_05S07228</name>
</gene>